<accession>A0A6N1MTC8</accession>
<sequence>MADQVITFTQEGEFQAYYAACAWCKENGYSHGSMQARAPIGLLKGNWDIAKWRNLSAEERKQLDGTITCIETFREAPIHVVIKGERL</sequence>
<dbReference type="AlphaFoldDB" id="A0A6N1MTC8"/>
<gene>
    <name evidence="1" type="ORF">FOB19_10950</name>
</gene>
<organism evidence="1 2">
    <name type="scientific">Acinetobacter lwoffii</name>
    <dbReference type="NCBI Taxonomy" id="28090"/>
    <lineage>
        <taxon>Bacteria</taxon>
        <taxon>Pseudomonadati</taxon>
        <taxon>Pseudomonadota</taxon>
        <taxon>Gammaproteobacteria</taxon>
        <taxon>Moraxellales</taxon>
        <taxon>Moraxellaceae</taxon>
        <taxon>Acinetobacter</taxon>
    </lineage>
</organism>
<proteinExistence type="predicted"/>
<evidence type="ECO:0000313" key="1">
    <source>
        <dbReference type="EMBL" id="QKU21871.1"/>
    </source>
</evidence>
<name>A0A6N1MTC8_ACILW</name>
<evidence type="ECO:0000313" key="2">
    <source>
        <dbReference type="Proteomes" id="UP000509126"/>
    </source>
</evidence>
<dbReference type="EMBL" id="CP054803">
    <property type="protein sequence ID" value="QKU21871.1"/>
    <property type="molecule type" value="Genomic_DNA"/>
</dbReference>
<dbReference type="Proteomes" id="UP000509126">
    <property type="component" value="Chromosome"/>
</dbReference>
<reference evidence="1 2" key="1">
    <citation type="submission" date="2019-11" db="EMBL/GenBank/DDBJ databases">
        <title>FDA dAtabase for Regulatory Grade micrObial Sequences (FDA-ARGOS): Supporting development and validation of Infectious Disease Dx tests.</title>
        <authorList>
            <person name="Patel R."/>
            <person name="Rucinski S."/>
            <person name="Tallon L."/>
            <person name="Sadzewicz L."/>
            <person name="Vavikolanu K."/>
            <person name="Mehta A."/>
            <person name="Aluvathingal J."/>
            <person name="Nadendla S."/>
            <person name="Nandy P."/>
            <person name="Geyer C."/>
            <person name="Yan Y."/>
            <person name="Sichtig H."/>
        </authorList>
    </citation>
    <scope>NUCLEOTIDE SEQUENCE [LARGE SCALE GENOMIC DNA]</scope>
    <source>
        <strain evidence="1 2">FDAARGOS_557</strain>
    </source>
</reference>
<dbReference type="RefSeq" id="WP_174894515.1">
    <property type="nucleotide sequence ID" value="NZ_CP054803.1"/>
</dbReference>
<protein>
    <submittedName>
        <fullName evidence="1">Uncharacterized protein</fullName>
    </submittedName>
</protein>